<evidence type="ECO:0008006" key="3">
    <source>
        <dbReference type="Google" id="ProtNLM"/>
    </source>
</evidence>
<keyword evidence="2" id="KW-1185">Reference proteome</keyword>
<evidence type="ECO:0000313" key="1">
    <source>
        <dbReference type="EMBL" id="TWU32799.1"/>
    </source>
</evidence>
<sequence>MNRFTTLLLVSAFASCDPVFGQQEPLRVDAGFSGKVAEAMVLRDSIKNGAFEYELEISPPGATQVQQKTTGSYYFDYESERSLHLLSVATRQEGTGEIETRRGVGLQTRETTAIQEPESTKLRVKGTVPGQNYRVMMPFEFRAFGYAFFGNYRNRHSFEEVLSSYLVWHDPQIVSQESGVIHYDAGEVKFSMETEKDYWLSSHEFIRNRYEMVDGTSDGKNSTKNLTTIRLPSTESEYIRCDGTGSPEGDFLTESFDTEEIDCVLFRYCKADCEILSAVVDPSAPILTRLAVCKSSSQTPFPSLPFRSTPLKTASILRRDKALGLFGLDGFAAPLAGSNSDAVVHGQDKDLAVANLAGVSALQNRVDRRFDELFVDRNL</sequence>
<dbReference type="EMBL" id="SJPV01000011">
    <property type="protein sequence ID" value="TWU32799.1"/>
    <property type="molecule type" value="Genomic_DNA"/>
</dbReference>
<evidence type="ECO:0000313" key="2">
    <source>
        <dbReference type="Proteomes" id="UP000319143"/>
    </source>
</evidence>
<dbReference type="Proteomes" id="UP000319143">
    <property type="component" value="Unassembled WGS sequence"/>
</dbReference>
<protein>
    <recommendedName>
        <fullName evidence="3">Lipoprotein</fullName>
    </recommendedName>
</protein>
<dbReference type="AlphaFoldDB" id="A0A5C6DD10"/>
<gene>
    <name evidence="1" type="ORF">Poly41_51760</name>
</gene>
<accession>A0A5C6DD10</accession>
<proteinExistence type="predicted"/>
<name>A0A5C6DD10_9BACT</name>
<dbReference type="PROSITE" id="PS51257">
    <property type="entry name" value="PROKAR_LIPOPROTEIN"/>
    <property type="match status" value="1"/>
</dbReference>
<organism evidence="1 2">
    <name type="scientific">Novipirellula artificiosorum</name>
    <dbReference type="NCBI Taxonomy" id="2528016"/>
    <lineage>
        <taxon>Bacteria</taxon>
        <taxon>Pseudomonadati</taxon>
        <taxon>Planctomycetota</taxon>
        <taxon>Planctomycetia</taxon>
        <taxon>Pirellulales</taxon>
        <taxon>Pirellulaceae</taxon>
        <taxon>Novipirellula</taxon>
    </lineage>
</organism>
<reference evidence="1 2" key="1">
    <citation type="submission" date="2019-02" db="EMBL/GenBank/DDBJ databases">
        <title>Deep-cultivation of Planctomycetes and their phenomic and genomic characterization uncovers novel biology.</title>
        <authorList>
            <person name="Wiegand S."/>
            <person name="Jogler M."/>
            <person name="Boedeker C."/>
            <person name="Pinto D."/>
            <person name="Vollmers J."/>
            <person name="Rivas-Marin E."/>
            <person name="Kohn T."/>
            <person name="Peeters S.H."/>
            <person name="Heuer A."/>
            <person name="Rast P."/>
            <person name="Oberbeckmann S."/>
            <person name="Bunk B."/>
            <person name="Jeske O."/>
            <person name="Meyerdierks A."/>
            <person name="Storesund J.E."/>
            <person name="Kallscheuer N."/>
            <person name="Luecker S."/>
            <person name="Lage O.M."/>
            <person name="Pohl T."/>
            <person name="Merkel B.J."/>
            <person name="Hornburger P."/>
            <person name="Mueller R.-W."/>
            <person name="Bruemmer F."/>
            <person name="Labrenz M."/>
            <person name="Spormann A.M."/>
            <person name="Op Den Camp H."/>
            <person name="Overmann J."/>
            <person name="Amann R."/>
            <person name="Jetten M.S.M."/>
            <person name="Mascher T."/>
            <person name="Medema M.H."/>
            <person name="Devos D.P."/>
            <person name="Kaster A.-K."/>
            <person name="Ovreas L."/>
            <person name="Rohde M."/>
            <person name="Galperin M.Y."/>
            <person name="Jogler C."/>
        </authorList>
    </citation>
    <scope>NUCLEOTIDE SEQUENCE [LARGE SCALE GENOMIC DNA]</scope>
    <source>
        <strain evidence="1 2">Poly41</strain>
    </source>
</reference>
<comment type="caution">
    <text evidence="1">The sequence shown here is derived from an EMBL/GenBank/DDBJ whole genome shotgun (WGS) entry which is preliminary data.</text>
</comment>